<dbReference type="OrthoDB" id="893348at2"/>
<dbReference type="EMBL" id="FPBK01000014">
    <property type="protein sequence ID" value="SFU70090.1"/>
    <property type="molecule type" value="Genomic_DNA"/>
</dbReference>
<evidence type="ECO:0000313" key="1">
    <source>
        <dbReference type="EMBL" id="SFU70090.1"/>
    </source>
</evidence>
<protein>
    <submittedName>
        <fullName evidence="1">Uncharacterized protein</fullName>
    </submittedName>
</protein>
<evidence type="ECO:0000313" key="2">
    <source>
        <dbReference type="Proteomes" id="UP000199138"/>
    </source>
</evidence>
<name>A0A1I7IBD1_9FLAO</name>
<gene>
    <name evidence="1" type="ORF">SAMN05216480_11450</name>
</gene>
<dbReference type="RefSeq" id="WP_093026078.1">
    <property type="nucleotide sequence ID" value="NZ_FPBK01000014.1"/>
</dbReference>
<proteinExistence type="predicted"/>
<dbReference type="Proteomes" id="UP000199138">
    <property type="component" value="Unassembled WGS sequence"/>
</dbReference>
<sequence length="168" mass="19696">MYTVETYTIADWEEPENGLLISENEEWILVKHIPVDFVVDGYRLYKKEFIEDREQSEETDRIAKVLTLKGIEATAPDGFEFADTLGLLRWSQQQFGYFEFQDEDDTELFYGKIKMAVNDRLEIDMILSDGSLDTDNGYEFVLSEIRLISFQTDYFISMGLLHNDWLAE</sequence>
<dbReference type="AlphaFoldDB" id="A0A1I7IBD1"/>
<accession>A0A1I7IBD1</accession>
<keyword evidence="2" id="KW-1185">Reference proteome</keyword>
<reference evidence="1 2" key="1">
    <citation type="submission" date="2016-10" db="EMBL/GenBank/DDBJ databases">
        <authorList>
            <person name="de Groot N.N."/>
        </authorList>
    </citation>
    <scope>NUCLEOTIDE SEQUENCE [LARGE SCALE GENOMIC DNA]</scope>
    <source>
        <strain evidence="1 2">CGMCC 1.12333</strain>
    </source>
</reference>
<organism evidence="1 2">
    <name type="scientific">Pustulibacterium marinum</name>
    <dbReference type="NCBI Taxonomy" id="1224947"/>
    <lineage>
        <taxon>Bacteria</taxon>
        <taxon>Pseudomonadati</taxon>
        <taxon>Bacteroidota</taxon>
        <taxon>Flavobacteriia</taxon>
        <taxon>Flavobacteriales</taxon>
        <taxon>Flavobacteriaceae</taxon>
        <taxon>Pustulibacterium</taxon>
    </lineage>
</organism>